<sequence>MLETETRPGTQPEARPRTLRDLLRGREDATRQAPPPPSARPGPQRQKRAPGPLLGFLLLVVLPTLAFAGWQARWAADQFAVDIRFAVRPADPARAALPAGMLAGAAAGNTDAYAVVQHLQSRAAILAVAQHADVRGILGRAEADPLSWLDPAAPIETALRAWRRQVRPYFDRASGIVTVEVRAFSAADSFALAQAVEKASEALVNDMSARSRAELLSAAERDVAQAERRFAAARIAVQAFRENRQVVDPRRNAQALSEHLVRLQSEVIAMRAQLANLRSVMSDSATPVMQLLGNLRATEAQVAEVQARLTAADAGGGALSQSIGGFEALEAEAIFAQRAYEAAMSALERSRAEASRQQVFLAPVVRPVAPEAAIYPARLTNIATVFAVALLAWFVGLIALRALREHLA</sequence>
<dbReference type="RefSeq" id="WP_216878983.1">
    <property type="nucleotide sequence ID" value="NZ_JAERQM010000010.1"/>
</dbReference>
<keyword evidence="3" id="KW-0472">Membrane</keyword>
<feature type="transmembrane region" description="Helical" evidence="3">
    <location>
        <begin position="53"/>
        <end position="70"/>
    </location>
</feature>
<dbReference type="PANTHER" id="PTHR32309">
    <property type="entry name" value="TYROSINE-PROTEIN KINASE"/>
    <property type="match status" value="1"/>
</dbReference>
<feature type="coiled-coil region" evidence="1">
    <location>
        <begin position="216"/>
        <end position="308"/>
    </location>
</feature>
<dbReference type="Proteomes" id="UP000689967">
    <property type="component" value="Unassembled WGS sequence"/>
</dbReference>
<evidence type="ECO:0000256" key="1">
    <source>
        <dbReference type="SAM" id="Coils"/>
    </source>
</evidence>
<dbReference type="EMBL" id="JAERQM010000010">
    <property type="protein sequence ID" value="MBU8546968.1"/>
    <property type="molecule type" value="Genomic_DNA"/>
</dbReference>
<feature type="transmembrane region" description="Helical" evidence="3">
    <location>
        <begin position="382"/>
        <end position="403"/>
    </location>
</feature>
<feature type="region of interest" description="Disordered" evidence="2">
    <location>
        <begin position="1"/>
        <end position="47"/>
    </location>
</feature>
<keyword evidence="3" id="KW-1133">Transmembrane helix</keyword>
<evidence type="ECO:0000256" key="2">
    <source>
        <dbReference type="SAM" id="MobiDB-lite"/>
    </source>
</evidence>
<feature type="compositionally biased region" description="Basic and acidic residues" evidence="2">
    <location>
        <begin position="14"/>
        <end position="30"/>
    </location>
</feature>
<dbReference type="InterPro" id="IPR050445">
    <property type="entry name" value="Bact_polysacc_biosynth/exp"/>
</dbReference>
<evidence type="ECO:0000313" key="4">
    <source>
        <dbReference type="EMBL" id="MBU8546968.1"/>
    </source>
</evidence>
<keyword evidence="5" id="KW-1185">Reference proteome</keyword>
<protein>
    <recommendedName>
        <fullName evidence="6">Capsule biosynthesis protein</fullName>
    </recommendedName>
</protein>
<keyword evidence="1" id="KW-0175">Coiled coil</keyword>
<accession>A0ABS6HH32</accession>
<keyword evidence="3" id="KW-0812">Transmembrane</keyword>
<comment type="caution">
    <text evidence="4">The sequence shown here is derived from an EMBL/GenBank/DDBJ whole genome shotgun (WGS) entry which is preliminary data.</text>
</comment>
<name>A0ABS6HH32_9PROT</name>
<proteinExistence type="predicted"/>
<evidence type="ECO:0000256" key="3">
    <source>
        <dbReference type="SAM" id="Phobius"/>
    </source>
</evidence>
<organism evidence="4 5">
    <name type="scientific">Falsiroseomonas oleicola</name>
    <dbReference type="NCBI Taxonomy" id="2801474"/>
    <lineage>
        <taxon>Bacteria</taxon>
        <taxon>Pseudomonadati</taxon>
        <taxon>Pseudomonadota</taxon>
        <taxon>Alphaproteobacteria</taxon>
        <taxon>Acetobacterales</taxon>
        <taxon>Roseomonadaceae</taxon>
        <taxon>Falsiroseomonas</taxon>
    </lineage>
</organism>
<reference evidence="4 5" key="1">
    <citation type="submission" date="2021-01" db="EMBL/GenBank/DDBJ databases">
        <title>Roseomonas sp. nov, a bacterium isolated from an oil production mixture in Yumen Oilfield.</title>
        <authorList>
            <person name="Wu D."/>
        </authorList>
    </citation>
    <scope>NUCLEOTIDE SEQUENCE [LARGE SCALE GENOMIC DNA]</scope>
    <source>
        <strain evidence="4 5">ROY-5-3</strain>
    </source>
</reference>
<evidence type="ECO:0000313" key="5">
    <source>
        <dbReference type="Proteomes" id="UP000689967"/>
    </source>
</evidence>
<dbReference type="PANTHER" id="PTHR32309:SF13">
    <property type="entry name" value="FERRIC ENTEROBACTIN TRANSPORT PROTEIN FEPE"/>
    <property type="match status" value="1"/>
</dbReference>
<gene>
    <name evidence="4" type="ORF">JJQ90_24830</name>
</gene>
<evidence type="ECO:0008006" key="6">
    <source>
        <dbReference type="Google" id="ProtNLM"/>
    </source>
</evidence>